<evidence type="ECO:0000313" key="2">
    <source>
        <dbReference type="EMBL" id="PWQ98668.1"/>
    </source>
</evidence>
<dbReference type="PANTHER" id="PTHR36558">
    <property type="entry name" value="GLR1098 PROTEIN"/>
    <property type="match status" value="1"/>
</dbReference>
<dbReference type="CDD" id="cd06260">
    <property type="entry name" value="DUF820-like"/>
    <property type="match status" value="1"/>
</dbReference>
<protein>
    <submittedName>
        <fullName evidence="2">Uma2 family endonuclease</fullName>
    </submittedName>
</protein>
<keyword evidence="2" id="KW-0540">Nuclease</keyword>
<proteinExistence type="predicted"/>
<accession>A0A317CJE1</accession>
<dbReference type="GO" id="GO:0004519">
    <property type="term" value="F:endonuclease activity"/>
    <property type="evidence" value="ECO:0007669"/>
    <property type="project" value="UniProtKB-KW"/>
</dbReference>
<keyword evidence="2" id="KW-0255">Endonuclease</keyword>
<reference evidence="2 3" key="1">
    <citation type="submission" date="2018-05" db="EMBL/GenBank/DDBJ databases">
        <title>Leucothrix arctica sp. nov., isolated from Arctic seawater.</title>
        <authorList>
            <person name="Choi A."/>
            <person name="Baek K."/>
        </authorList>
    </citation>
    <scope>NUCLEOTIDE SEQUENCE [LARGE SCALE GENOMIC DNA]</scope>
    <source>
        <strain evidence="2 3">JCM 18388</strain>
    </source>
</reference>
<keyword evidence="2" id="KW-0378">Hydrolase</keyword>
<dbReference type="RefSeq" id="WP_109837134.1">
    <property type="nucleotide sequence ID" value="NZ_QGKM01000015.1"/>
</dbReference>
<dbReference type="OrthoDB" id="26750at2"/>
<dbReference type="Gene3D" id="3.90.1570.10">
    <property type="entry name" value="tt1808, chain A"/>
    <property type="match status" value="1"/>
</dbReference>
<organism evidence="2 3">
    <name type="scientific">Leucothrix pacifica</name>
    <dbReference type="NCBI Taxonomy" id="1247513"/>
    <lineage>
        <taxon>Bacteria</taxon>
        <taxon>Pseudomonadati</taxon>
        <taxon>Pseudomonadota</taxon>
        <taxon>Gammaproteobacteria</taxon>
        <taxon>Thiotrichales</taxon>
        <taxon>Thiotrichaceae</taxon>
        <taxon>Leucothrix</taxon>
    </lineage>
</organism>
<dbReference type="InterPro" id="IPR012296">
    <property type="entry name" value="Nuclease_put_TT1808"/>
</dbReference>
<dbReference type="InterPro" id="IPR008538">
    <property type="entry name" value="Uma2"/>
</dbReference>
<dbReference type="Pfam" id="PF05685">
    <property type="entry name" value="Uma2"/>
    <property type="match status" value="1"/>
</dbReference>
<evidence type="ECO:0000259" key="1">
    <source>
        <dbReference type="Pfam" id="PF05685"/>
    </source>
</evidence>
<keyword evidence="3" id="KW-1185">Reference proteome</keyword>
<sequence>MPGNKSQHDTNITEEAFLAGEKTADTRHEYVNGHVYAMACASKTHNKIARNFITSLSDAADQSGCEIYFSDIKVRAEKFKSYYYPDIVLSCEDDDENDYYLSNPCLIVEVSSASTMRKDYLEKALSYQSIDSLKAYLIVSQDKPQVDMLLRNAEGTWDLQQFNDLEDDIELPCVDKTLSLQAVYAGVDVR</sequence>
<dbReference type="InterPro" id="IPR011335">
    <property type="entry name" value="Restrct_endonuc-II-like"/>
</dbReference>
<evidence type="ECO:0000313" key="3">
    <source>
        <dbReference type="Proteomes" id="UP000245539"/>
    </source>
</evidence>
<gene>
    <name evidence="2" type="ORF">DKW60_08040</name>
</gene>
<dbReference type="PANTHER" id="PTHR36558:SF1">
    <property type="entry name" value="RESTRICTION ENDONUCLEASE DOMAIN-CONTAINING PROTEIN-RELATED"/>
    <property type="match status" value="1"/>
</dbReference>
<feature type="domain" description="Putative restriction endonuclease" evidence="1">
    <location>
        <begin position="16"/>
        <end position="179"/>
    </location>
</feature>
<dbReference type="SUPFAM" id="SSF52980">
    <property type="entry name" value="Restriction endonuclease-like"/>
    <property type="match status" value="1"/>
</dbReference>
<dbReference type="AlphaFoldDB" id="A0A317CJE1"/>
<dbReference type="Proteomes" id="UP000245539">
    <property type="component" value="Unassembled WGS sequence"/>
</dbReference>
<name>A0A317CJE1_9GAMM</name>
<dbReference type="EMBL" id="QGKM01000015">
    <property type="protein sequence ID" value="PWQ98668.1"/>
    <property type="molecule type" value="Genomic_DNA"/>
</dbReference>
<comment type="caution">
    <text evidence="2">The sequence shown here is derived from an EMBL/GenBank/DDBJ whole genome shotgun (WGS) entry which is preliminary data.</text>
</comment>